<feature type="domain" description="HTH cro/C1-type" evidence="1">
    <location>
        <begin position="21"/>
        <end position="76"/>
    </location>
</feature>
<dbReference type="Pfam" id="PF19054">
    <property type="entry name" value="DUF5753"/>
    <property type="match status" value="1"/>
</dbReference>
<dbReference type="Proteomes" id="UP000502508">
    <property type="component" value="Chromosome"/>
</dbReference>
<dbReference type="SMART" id="SM00530">
    <property type="entry name" value="HTH_XRE"/>
    <property type="match status" value="1"/>
</dbReference>
<proteinExistence type="predicted"/>
<evidence type="ECO:0000259" key="1">
    <source>
        <dbReference type="PROSITE" id="PS50943"/>
    </source>
</evidence>
<organism evidence="2 3">
    <name type="scientific">Phytohabitans flavus</name>
    <dbReference type="NCBI Taxonomy" id="1076124"/>
    <lineage>
        <taxon>Bacteria</taxon>
        <taxon>Bacillati</taxon>
        <taxon>Actinomycetota</taxon>
        <taxon>Actinomycetes</taxon>
        <taxon>Micromonosporales</taxon>
        <taxon>Micromonosporaceae</taxon>
    </lineage>
</organism>
<dbReference type="CDD" id="cd00093">
    <property type="entry name" value="HTH_XRE"/>
    <property type="match status" value="1"/>
</dbReference>
<dbReference type="RefSeq" id="WP_173040922.1">
    <property type="nucleotide sequence ID" value="NZ_AP022870.1"/>
</dbReference>
<dbReference type="Pfam" id="PF13560">
    <property type="entry name" value="HTH_31"/>
    <property type="match status" value="1"/>
</dbReference>
<reference evidence="2 3" key="2">
    <citation type="submission" date="2020-03" db="EMBL/GenBank/DDBJ databases">
        <authorList>
            <person name="Ichikawa N."/>
            <person name="Kimura A."/>
            <person name="Kitahashi Y."/>
            <person name="Uohara A."/>
        </authorList>
    </citation>
    <scope>NUCLEOTIDE SEQUENCE [LARGE SCALE GENOMIC DNA]</scope>
    <source>
        <strain evidence="2 3">NBRC 107702</strain>
    </source>
</reference>
<protein>
    <submittedName>
        <fullName evidence="2">Transcriptional regulator</fullName>
    </submittedName>
</protein>
<evidence type="ECO:0000313" key="2">
    <source>
        <dbReference type="EMBL" id="BCB80895.1"/>
    </source>
</evidence>
<reference evidence="2 3" key="1">
    <citation type="submission" date="2020-03" db="EMBL/GenBank/DDBJ databases">
        <title>Whole genome shotgun sequence of Phytohabitans flavus NBRC 107702.</title>
        <authorList>
            <person name="Komaki H."/>
            <person name="Tamura T."/>
        </authorList>
    </citation>
    <scope>NUCLEOTIDE SEQUENCE [LARGE SCALE GENOMIC DNA]</scope>
    <source>
        <strain evidence="2 3">NBRC 107702</strain>
    </source>
</reference>
<dbReference type="PROSITE" id="PS50943">
    <property type="entry name" value="HTH_CROC1"/>
    <property type="match status" value="1"/>
</dbReference>
<dbReference type="AlphaFoldDB" id="A0A6F8Y466"/>
<keyword evidence="3" id="KW-1185">Reference proteome</keyword>
<gene>
    <name evidence="2" type="ORF">Pflav_073050</name>
</gene>
<evidence type="ECO:0000313" key="3">
    <source>
        <dbReference type="Proteomes" id="UP000502508"/>
    </source>
</evidence>
<accession>A0A6F8Y466</accession>
<dbReference type="SUPFAM" id="SSF47413">
    <property type="entry name" value="lambda repressor-like DNA-binding domains"/>
    <property type="match status" value="1"/>
</dbReference>
<dbReference type="InterPro" id="IPR010982">
    <property type="entry name" value="Lambda_DNA-bd_dom_sf"/>
</dbReference>
<name>A0A6F8Y466_9ACTN</name>
<dbReference type="EMBL" id="AP022870">
    <property type="protein sequence ID" value="BCB80895.1"/>
    <property type="molecule type" value="Genomic_DNA"/>
</dbReference>
<dbReference type="InterPro" id="IPR043917">
    <property type="entry name" value="DUF5753"/>
</dbReference>
<dbReference type="GO" id="GO:0003677">
    <property type="term" value="F:DNA binding"/>
    <property type="evidence" value="ECO:0007669"/>
    <property type="project" value="InterPro"/>
</dbReference>
<dbReference type="Gene3D" id="1.10.260.40">
    <property type="entry name" value="lambda repressor-like DNA-binding domains"/>
    <property type="match status" value="1"/>
</dbReference>
<dbReference type="KEGG" id="pfla:Pflav_073050"/>
<dbReference type="InterPro" id="IPR001387">
    <property type="entry name" value="Cro/C1-type_HTH"/>
</dbReference>
<sequence>MPSKREQFAQTIRAQYLGERMRQLREERGLVLKYIAGYLGVEFSTLARYERAEWPFRKEHVSALLDVYGVHDEDERDELISMARDAWRLDQWEKDDAPRNAQDAARQVIDPWWVQSRAEELCVYATVLIPELLRGRDYAEAVIQHSLGGQPSMAKVDMLIRQHLHRQQILDNKPPTRLTAIIDEAVLYRPAGSRAILQAQLEHLTRAVERPHVNLRVLPTNGGLHDGVDGAFTVCRMRAPYPTVAVLTHLGGRMVIEGATADRYETAFGELGKAALSPTDSIDLIEQTACQLGAGAELPATKPEVSE</sequence>